<comment type="caution">
    <text evidence="3">Lacks conserved residue(s) required for the propagation of feature annotation.</text>
</comment>
<organism evidence="5 6">
    <name type="scientific">Ruminococcus hominis</name>
    <dbReference type="NCBI Taxonomy" id="2763065"/>
    <lineage>
        <taxon>Bacteria</taxon>
        <taxon>Bacillati</taxon>
        <taxon>Bacillota</taxon>
        <taxon>Clostridia</taxon>
        <taxon>Eubacteriales</taxon>
        <taxon>Oscillospiraceae</taxon>
        <taxon>Ruminococcus</taxon>
    </lineage>
</organism>
<dbReference type="PROSITE" id="PS50110">
    <property type="entry name" value="RESPONSE_REGULATORY"/>
    <property type="match status" value="1"/>
</dbReference>
<dbReference type="EMBL" id="JACOPE010000001">
    <property type="protein sequence ID" value="MBC5682997.1"/>
    <property type="molecule type" value="Genomic_DNA"/>
</dbReference>
<evidence type="ECO:0000256" key="2">
    <source>
        <dbReference type="ARBA" id="ARBA00024867"/>
    </source>
</evidence>
<sequence>MTANAFADDRQKAYDAGMNEHLTKPLETEAVLKALSKYCVKNKKKNQS</sequence>
<evidence type="ECO:0000256" key="3">
    <source>
        <dbReference type="PROSITE-ProRule" id="PRU00169"/>
    </source>
</evidence>
<dbReference type="Proteomes" id="UP000631576">
    <property type="component" value="Unassembled WGS sequence"/>
</dbReference>
<evidence type="ECO:0000313" key="6">
    <source>
        <dbReference type="Proteomes" id="UP000631576"/>
    </source>
</evidence>
<name>A0ABR7G6D1_9FIRM</name>
<feature type="domain" description="Response regulatory" evidence="4">
    <location>
        <begin position="1"/>
        <end position="39"/>
    </location>
</feature>
<dbReference type="InterPro" id="IPR011006">
    <property type="entry name" value="CheY-like_superfamily"/>
</dbReference>
<protein>
    <recommendedName>
        <fullName evidence="1">Stage 0 sporulation protein A homolog</fullName>
    </recommendedName>
</protein>
<gene>
    <name evidence="5" type="ORF">H8S40_05335</name>
</gene>
<proteinExistence type="predicted"/>
<comment type="caution">
    <text evidence="5">The sequence shown here is derived from an EMBL/GenBank/DDBJ whole genome shotgun (WGS) entry which is preliminary data.</text>
</comment>
<evidence type="ECO:0000256" key="1">
    <source>
        <dbReference type="ARBA" id="ARBA00018672"/>
    </source>
</evidence>
<dbReference type="SUPFAM" id="SSF52172">
    <property type="entry name" value="CheY-like"/>
    <property type="match status" value="1"/>
</dbReference>
<reference evidence="5 6" key="1">
    <citation type="submission" date="2020-08" db="EMBL/GenBank/DDBJ databases">
        <title>Genome public.</title>
        <authorList>
            <person name="Liu C."/>
            <person name="Sun Q."/>
        </authorList>
    </citation>
    <scope>NUCLEOTIDE SEQUENCE [LARGE SCALE GENOMIC DNA]</scope>
    <source>
        <strain evidence="5 6">NSJ-13</strain>
    </source>
</reference>
<dbReference type="Gene3D" id="3.40.50.2300">
    <property type="match status" value="1"/>
</dbReference>
<keyword evidence="6" id="KW-1185">Reference proteome</keyword>
<dbReference type="RefSeq" id="WP_118688174.1">
    <property type="nucleotide sequence ID" value="NZ_JACOPE010000001.1"/>
</dbReference>
<evidence type="ECO:0000313" key="5">
    <source>
        <dbReference type="EMBL" id="MBC5682997.1"/>
    </source>
</evidence>
<accession>A0ABR7G6D1</accession>
<evidence type="ECO:0000259" key="4">
    <source>
        <dbReference type="PROSITE" id="PS50110"/>
    </source>
</evidence>
<dbReference type="InterPro" id="IPR001789">
    <property type="entry name" value="Sig_transdc_resp-reg_receiver"/>
</dbReference>
<comment type="function">
    <text evidence="2">May play the central regulatory role in sporulation. It may be an element of the effector pathway responsible for the activation of sporulation genes in response to nutritional stress. Spo0A may act in concert with spo0H (a sigma factor) to control the expression of some genes that are critical to the sporulation process.</text>
</comment>